<name>A0A543K360_9RHOB</name>
<organism evidence="1 2">
    <name type="scientific">Roseinatronobacter monicus</name>
    <dbReference type="NCBI Taxonomy" id="393481"/>
    <lineage>
        <taxon>Bacteria</taxon>
        <taxon>Pseudomonadati</taxon>
        <taxon>Pseudomonadota</taxon>
        <taxon>Alphaproteobacteria</taxon>
        <taxon>Rhodobacterales</taxon>
        <taxon>Paracoccaceae</taxon>
        <taxon>Roseinatronobacter</taxon>
    </lineage>
</organism>
<sequence>MFAWKTSMTGPRPKCGADAEGGLPLPLLSVALLWFNPEKHKARRSDDFEDVRDSIDQSKSEIVKATSRNETVLTCSHSGYCSECAAYARLA</sequence>
<comment type="caution">
    <text evidence="1">The sequence shown here is derived from an EMBL/GenBank/DDBJ whole genome shotgun (WGS) entry which is preliminary data.</text>
</comment>
<proteinExistence type="predicted"/>
<dbReference type="Proteomes" id="UP000320582">
    <property type="component" value="Unassembled WGS sequence"/>
</dbReference>
<evidence type="ECO:0000313" key="1">
    <source>
        <dbReference type="EMBL" id="TQM89533.1"/>
    </source>
</evidence>
<accession>A0A543K360</accession>
<gene>
    <name evidence="1" type="ORF">BD293_4555</name>
</gene>
<evidence type="ECO:0000313" key="2">
    <source>
        <dbReference type="Proteomes" id="UP000320582"/>
    </source>
</evidence>
<keyword evidence="2" id="KW-1185">Reference proteome</keyword>
<dbReference type="AlphaFoldDB" id="A0A543K360"/>
<protein>
    <submittedName>
        <fullName evidence="1">Uncharacterized protein</fullName>
    </submittedName>
</protein>
<dbReference type="EMBL" id="VFPT01000006">
    <property type="protein sequence ID" value="TQM89533.1"/>
    <property type="molecule type" value="Genomic_DNA"/>
</dbReference>
<reference evidence="1 2" key="1">
    <citation type="submission" date="2019-06" db="EMBL/GenBank/DDBJ databases">
        <title>Genomic Encyclopedia of Archaeal and Bacterial Type Strains, Phase II (KMG-II): from individual species to whole genera.</title>
        <authorList>
            <person name="Goeker M."/>
        </authorList>
    </citation>
    <scope>NUCLEOTIDE SEQUENCE [LARGE SCALE GENOMIC DNA]</scope>
    <source>
        <strain evidence="1 2">DSM 18423</strain>
    </source>
</reference>